<dbReference type="Proteomes" id="UP000789901">
    <property type="component" value="Unassembled WGS sequence"/>
</dbReference>
<reference evidence="1 2" key="1">
    <citation type="submission" date="2021-06" db="EMBL/GenBank/DDBJ databases">
        <authorList>
            <person name="Kallberg Y."/>
            <person name="Tangrot J."/>
            <person name="Rosling A."/>
        </authorList>
    </citation>
    <scope>NUCLEOTIDE SEQUENCE [LARGE SCALE GENOMIC DNA]</scope>
    <source>
        <strain evidence="1 2">120-4 pot B 10/14</strain>
    </source>
</reference>
<evidence type="ECO:0000313" key="2">
    <source>
        <dbReference type="Proteomes" id="UP000789901"/>
    </source>
</evidence>
<sequence>LYKNFCNAYAYYIALFIGYPSPNKQNVFKKAQDEWKFVRIEVEKPHYNVIAQKSTLEKQKCAKDCLKRMQQLKQHATAQARSQAKKCQALKDRGEVIKYDTPGNHHIFLDEMPKHIDEHYCLHIVKSAKQFAHTFVSHSVIILQNNIAKVPLGIPAIGRMFKTLQIARELVEIPDHDFSKGSIQKLIPSVYLTIDMEDSNNLLCN</sequence>
<proteinExistence type="predicted"/>
<name>A0ABN7X5R6_GIGMA</name>
<evidence type="ECO:0000313" key="1">
    <source>
        <dbReference type="EMBL" id="CAG8846596.1"/>
    </source>
</evidence>
<accession>A0ABN7X5R6</accession>
<protein>
    <submittedName>
        <fullName evidence="1">2044_t:CDS:1</fullName>
    </submittedName>
</protein>
<dbReference type="EMBL" id="CAJVQB010084190">
    <property type="protein sequence ID" value="CAG8846596.1"/>
    <property type="molecule type" value="Genomic_DNA"/>
</dbReference>
<organism evidence="1 2">
    <name type="scientific">Gigaspora margarita</name>
    <dbReference type="NCBI Taxonomy" id="4874"/>
    <lineage>
        <taxon>Eukaryota</taxon>
        <taxon>Fungi</taxon>
        <taxon>Fungi incertae sedis</taxon>
        <taxon>Mucoromycota</taxon>
        <taxon>Glomeromycotina</taxon>
        <taxon>Glomeromycetes</taxon>
        <taxon>Diversisporales</taxon>
        <taxon>Gigasporaceae</taxon>
        <taxon>Gigaspora</taxon>
    </lineage>
</organism>
<feature type="non-terminal residue" evidence="1">
    <location>
        <position position="205"/>
    </location>
</feature>
<comment type="caution">
    <text evidence="1">The sequence shown here is derived from an EMBL/GenBank/DDBJ whole genome shotgun (WGS) entry which is preliminary data.</text>
</comment>
<feature type="non-terminal residue" evidence="1">
    <location>
        <position position="1"/>
    </location>
</feature>
<keyword evidence="2" id="KW-1185">Reference proteome</keyword>
<gene>
    <name evidence="1" type="ORF">GMARGA_LOCUS38240</name>
</gene>